<keyword evidence="2" id="KW-1185">Reference proteome</keyword>
<accession>A0ABT0PKK8</accession>
<gene>
    <name evidence="1" type="ORF">M3P05_18480</name>
</gene>
<dbReference type="RefSeq" id="WP_249701577.1">
    <property type="nucleotide sequence ID" value="NZ_JAMFLX010000036.1"/>
</dbReference>
<dbReference type="Proteomes" id="UP001203338">
    <property type="component" value="Unassembled WGS sequence"/>
</dbReference>
<protein>
    <submittedName>
        <fullName evidence="1">Uncharacterized protein</fullName>
    </submittedName>
</protein>
<organism evidence="1 2">
    <name type="scientific">Parendozoicomonas callyspongiae</name>
    <dbReference type="NCBI Taxonomy" id="2942213"/>
    <lineage>
        <taxon>Bacteria</taxon>
        <taxon>Pseudomonadati</taxon>
        <taxon>Pseudomonadota</taxon>
        <taxon>Gammaproteobacteria</taxon>
        <taxon>Oceanospirillales</taxon>
        <taxon>Endozoicomonadaceae</taxon>
        <taxon>Parendozoicomonas</taxon>
    </lineage>
</organism>
<name>A0ABT0PKK8_9GAMM</name>
<proteinExistence type="predicted"/>
<sequence length="46" mass="4960">MKITDFYILNGHGDAIEADAHGNNIAFSCFKCGHPVLAVALENQRG</sequence>
<dbReference type="EMBL" id="JAMFLX010000036">
    <property type="protein sequence ID" value="MCL6271909.1"/>
    <property type="molecule type" value="Genomic_DNA"/>
</dbReference>
<comment type="caution">
    <text evidence="1">The sequence shown here is derived from an EMBL/GenBank/DDBJ whole genome shotgun (WGS) entry which is preliminary data.</text>
</comment>
<evidence type="ECO:0000313" key="1">
    <source>
        <dbReference type="EMBL" id="MCL6271909.1"/>
    </source>
</evidence>
<evidence type="ECO:0000313" key="2">
    <source>
        <dbReference type="Proteomes" id="UP001203338"/>
    </source>
</evidence>
<reference evidence="1 2" key="1">
    <citation type="submission" date="2022-05" db="EMBL/GenBank/DDBJ databases">
        <authorList>
            <person name="Park J.-S."/>
        </authorList>
    </citation>
    <scope>NUCLEOTIDE SEQUENCE [LARGE SCALE GENOMIC DNA]</scope>
    <source>
        <strain evidence="1 2">2012CJ34-2</strain>
    </source>
</reference>